<protein>
    <recommendedName>
        <fullName evidence="4">DUF4199 domain-containing protein</fullName>
    </recommendedName>
</protein>
<evidence type="ECO:0000313" key="3">
    <source>
        <dbReference type="Proteomes" id="UP001500507"/>
    </source>
</evidence>
<dbReference type="Pfam" id="PF13858">
    <property type="entry name" value="DUF4199"/>
    <property type="match status" value="1"/>
</dbReference>
<sequence length="154" mass="17165">MKNITLPIRFALAITGSLIGYFLILALFGLHTNPFFSLFNGVISGFGIYEAIKYYKLHLGDKFEYSDGFRVGVITGFVATILFTIFFGLYSSSVEPDFVEELLTSFKLSYSTGLGIVLFVVAIMGFATSLVLTLSFMQLFKDSWNTKRAKNKVS</sequence>
<accession>A0ABN1MHC1</accession>
<feature type="transmembrane region" description="Helical" evidence="1">
    <location>
        <begin position="73"/>
        <end position="93"/>
    </location>
</feature>
<feature type="transmembrane region" description="Helical" evidence="1">
    <location>
        <begin position="113"/>
        <end position="140"/>
    </location>
</feature>
<keyword evidence="3" id="KW-1185">Reference proteome</keyword>
<keyword evidence="1" id="KW-0812">Transmembrane</keyword>
<feature type="transmembrane region" description="Helical" evidence="1">
    <location>
        <begin position="7"/>
        <end position="28"/>
    </location>
</feature>
<dbReference type="InterPro" id="IPR025250">
    <property type="entry name" value="DUF4199"/>
</dbReference>
<feature type="transmembrane region" description="Helical" evidence="1">
    <location>
        <begin position="34"/>
        <end position="52"/>
    </location>
</feature>
<comment type="caution">
    <text evidence="2">The sequence shown here is derived from an EMBL/GenBank/DDBJ whole genome shotgun (WGS) entry which is preliminary data.</text>
</comment>
<dbReference type="EMBL" id="BAAAFG010000015">
    <property type="protein sequence ID" value="GAA0872575.1"/>
    <property type="molecule type" value="Genomic_DNA"/>
</dbReference>
<gene>
    <name evidence="2" type="ORF">GCM10009117_17220</name>
</gene>
<name>A0ABN1MHC1_9FLAO</name>
<proteinExistence type="predicted"/>
<dbReference type="RefSeq" id="WP_343766129.1">
    <property type="nucleotide sequence ID" value="NZ_BAAAFG010000015.1"/>
</dbReference>
<dbReference type="Proteomes" id="UP001500507">
    <property type="component" value="Unassembled WGS sequence"/>
</dbReference>
<evidence type="ECO:0000313" key="2">
    <source>
        <dbReference type="EMBL" id="GAA0872575.1"/>
    </source>
</evidence>
<reference evidence="2 3" key="1">
    <citation type="journal article" date="2019" name="Int. J. Syst. Evol. Microbiol.">
        <title>The Global Catalogue of Microorganisms (GCM) 10K type strain sequencing project: providing services to taxonomists for standard genome sequencing and annotation.</title>
        <authorList>
            <consortium name="The Broad Institute Genomics Platform"/>
            <consortium name="The Broad Institute Genome Sequencing Center for Infectious Disease"/>
            <person name="Wu L."/>
            <person name="Ma J."/>
        </authorList>
    </citation>
    <scope>NUCLEOTIDE SEQUENCE [LARGE SCALE GENOMIC DNA]</scope>
    <source>
        <strain evidence="2 3">JCM 16082</strain>
    </source>
</reference>
<keyword evidence="1" id="KW-1133">Transmembrane helix</keyword>
<evidence type="ECO:0000256" key="1">
    <source>
        <dbReference type="SAM" id="Phobius"/>
    </source>
</evidence>
<evidence type="ECO:0008006" key="4">
    <source>
        <dbReference type="Google" id="ProtNLM"/>
    </source>
</evidence>
<keyword evidence="1" id="KW-0472">Membrane</keyword>
<organism evidence="2 3">
    <name type="scientific">Gangjinia marincola</name>
    <dbReference type="NCBI Taxonomy" id="578463"/>
    <lineage>
        <taxon>Bacteria</taxon>
        <taxon>Pseudomonadati</taxon>
        <taxon>Bacteroidota</taxon>
        <taxon>Flavobacteriia</taxon>
        <taxon>Flavobacteriales</taxon>
        <taxon>Flavobacteriaceae</taxon>
        <taxon>Gangjinia</taxon>
    </lineage>
</organism>